<comment type="caution">
    <text evidence="9">The sequence shown here is derived from an EMBL/GenBank/DDBJ whole genome shotgun (WGS) entry which is preliminary data.</text>
</comment>
<dbReference type="Pfam" id="PF26280">
    <property type="entry name" value="Ig_TRAPPC9-Trs120_2nd"/>
    <property type="match status" value="1"/>
</dbReference>
<gene>
    <name evidence="9" type="ORF">N0V83_005708</name>
</gene>
<proteinExistence type="predicted"/>
<accession>A0A9W8Y8H8</accession>
<name>A0A9W8Y8H8_9PLEO</name>
<dbReference type="GO" id="GO:0005802">
    <property type="term" value="C:trans-Golgi network"/>
    <property type="evidence" value="ECO:0007669"/>
    <property type="project" value="TreeGrafter"/>
</dbReference>
<keyword evidence="2" id="KW-0333">Golgi apparatus</keyword>
<keyword evidence="10" id="KW-1185">Reference proteome</keyword>
<dbReference type="InterPro" id="IPR013935">
    <property type="entry name" value="Trs120_TRAPPC9"/>
</dbReference>
<dbReference type="Pfam" id="PF26283">
    <property type="entry name" value="Ig_TRAPPC9-Trs120_4th"/>
    <property type="match status" value="1"/>
</dbReference>
<evidence type="ECO:0008006" key="11">
    <source>
        <dbReference type="Google" id="ProtNLM"/>
    </source>
</evidence>
<feature type="domain" description="Trs120/TRAPPC9 fourth Ig-like" evidence="8">
    <location>
        <begin position="1347"/>
        <end position="1505"/>
    </location>
</feature>
<feature type="compositionally biased region" description="Low complexity" evidence="3">
    <location>
        <begin position="430"/>
        <end position="441"/>
    </location>
</feature>
<dbReference type="OrthoDB" id="27962at2759"/>
<dbReference type="InterPro" id="IPR058563">
    <property type="entry name" value="Trs120_TRAPPC9_N"/>
</dbReference>
<dbReference type="Proteomes" id="UP001140560">
    <property type="component" value="Unassembled WGS sequence"/>
</dbReference>
<organism evidence="9 10">
    <name type="scientific">Neocucurbitaria cava</name>
    <dbReference type="NCBI Taxonomy" id="798079"/>
    <lineage>
        <taxon>Eukaryota</taxon>
        <taxon>Fungi</taxon>
        <taxon>Dikarya</taxon>
        <taxon>Ascomycota</taxon>
        <taxon>Pezizomycotina</taxon>
        <taxon>Dothideomycetes</taxon>
        <taxon>Pleosporomycetidae</taxon>
        <taxon>Pleosporales</taxon>
        <taxon>Pleosporineae</taxon>
        <taxon>Cucurbitariaceae</taxon>
        <taxon>Neocucurbitaria</taxon>
    </lineage>
</organism>
<dbReference type="EMBL" id="JAPEUY010000009">
    <property type="protein sequence ID" value="KAJ4369944.1"/>
    <property type="molecule type" value="Genomic_DNA"/>
</dbReference>
<dbReference type="InterPro" id="IPR058568">
    <property type="entry name" value="Ig_TRAPPC9_Trs120_4th"/>
</dbReference>
<evidence type="ECO:0000259" key="6">
    <source>
        <dbReference type="Pfam" id="PF26254"/>
    </source>
</evidence>
<sequence>MALDPLSPIAPARIRALLLPVGRIKRSHFLAYVDLLQQHSLVRLGDISPDPRPDRNMFSPLAFPSGTLMYDLSASLPSASHLSLSPFEQFREPLLVIGLGDASEYAWLKPSRGSEENPNGTFDEPSSEDEEAAALLSTVDDLREQFPRAYLHSLMMFDSSQARHPRLPQETLLIPPTSQLKTTTMKTFMCDLTATLLAEMTTLAKSIQALPTVVSPASQNGTAENTPSWANSDFTASQFSRRNSQTPSASRPESPSSNAQKDSHRMSMPVLPSNPGGPLTLEDPRAASPSTQGTRTPPTTFDEISGINAANTLHRTNSNTSKPAAAPKDSAADRVSIHGFGSGGVSERARNKGRGRISIVIGTLYLCAGQWHEALRELTEGATRARAFSDHLWHAKALEHIMVCLLLFAWSGMDFQIPQLCYPGPDKAASSKSPQHTPSSSVADVSASTKVTSHEAALESLNSLIPDLVNMILNLYTRAANFAGESLPPLAFSECVIRFSKLMAAMNLAAGYLDEDALQSLVQNTPYKQKPRLSVPRLSVHPTRNDIASMLFRALPGPVEASGMKPTDRVVVLAGVASVLSSLGLQRKKAIVMKEFITSLIPGLVQARKVGAAEMGVHPAAGLAALNMVGGTSSGAGALNLGEGEVENGIDEFLGLLGKIYGIPYSKSAIPDMIKSGSAGHSTDGTSDEESSQSVVNDILRVSSLRAFGSLGLKLEVLRMCLNFCEALPDFNGVLHFTALLLRVAGPGTAPRPNSTDVFVSLPREEQARLYSNISRTVTASRKLGLHLVETEYWDDFLVRGLFILEEPAPLHLTHHRPVELESTATGKNGPFLHNPWLKKAQTSAADTILVANEEYRFLISLQNPYDFELGVESLKIAAEGVEFVALEEHFLLGPYRTQKFQISGRARSSGILKVIGCYVKLIGCRERLFPIFPEPWKPKREPKMKRIGLKACLGAPMSRPSSAIAPSIERKATSEPKSKSLTFTVIQDQPVIVVTDVSLPQSALMVLEGERKRFVVTVKNTSETTAVDFVHISFQDSATTAIQAATSNKDLPAAELHELEYQLAHHPSLRWCKDVDEESISIQPGKEMDFTIEVVGRTRLTDALIQIDYANLGKRRSEIEERFFTRQVSVPISITVNASVQLQRPDILPLSDGFGWSNQRTPSASPPAAGAELIASSKADSRLQTVLRHTQSKYNDEEYCLLLLDLRNSWPNPLSISLQTQRALSEDQDQEQSGEEAYAVNEVVQPGHVNRVVVVMPKLYLKHPHAAVPSLNPANQRQFVVSTSKISPETERASREAFWYRHELLKLIRGTWREESNGRHGDLELRGIRLSPRMVEAIRLDDIKIETNVVSDFPTSDGESIVRQLGRAKFEVPVDEFLTLRTTIRNRSPHPISPILRLQPHLAGLPHNIALDLDKRFSWTGLLQRKLPVIQPGQAVESELGLVALCTGTFEVGATVDEVELLGSESEAKGTRARSDTQTLLQGDILGEPKLRSWHLKEPCAIHASR</sequence>
<feature type="region of interest" description="Disordered" evidence="3">
    <location>
        <begin position="109"/>
        <end position="130"/>
    </location>
</feature>
<evidence type="ECO:0000256" key="2">
    <source>
        <dbReference type="ARBA" id="ARBA00023034"/>
    </source>
</evidence>
<evidence type="ECO:0000259" key="7">
    <source>
        <dbReference type="Pfam" id="PF26282"/>
    </source>
</evidence>
<comment type="subcellular location">
    <subcellularLocation>
        <location evidence="1">Golgi apparatus</location>
    </subcellularLocation>
</comment>
<dbReference type="PANTHER" id="PTHR21512">
    <property type="entry name" value="TRAFFICKING PROTEIN PARTICLE COMPLEX SUBUNIT 9"/>
    <property type="match status" value="1"/>
</dbReference>
<evidence type="ECO:0000256" key="1">
    <source>
        <dbReference type="ARBA" id="ARBA00004555"/>
    </source>
</evidence>
<evidence type="ECO:0000259" key="8">
    <source>
        <dbReference type="Pfam" id="PF26283"/>
    </source>
</evidence>
<protein>
    <recommendedName>
        <fullName evidence="11">Hypercellular protein HypA</fullName>
    </recommendedName>
</protein>
<feature type="region of interest" description="Disordered" evidence="3">
    <location>
        <begin position="426"/>
        <end position="446"/>
    </location>
</feature>
<feature type="compositionally biased region" description="Polar residues" evidence="3">
    <location>
        <begin position="237"/>
        <end position="260"/>
    </location>
</feature>
<dbReference type="Pfam" id="PF26282">
    <property type="entry name" value="Ig_TRAPPC9-Trs120_3rd"/>
    <property type="match status" value="1"/>
</dbReference>
<feature type="domain" description="Trs120/TRAPPC9 third Ig-like" evidence="7">
    <location>
        <begin position="1141"/>
        <end position="1339"/>
    </location>
</feature>
<evidence type="ECO:0000256" key="3">
    <source>
        <dbReference type="SAM" id="MobiDB-lite"/>
    </source>
</evidence>
<dbReference type="Pfam" id="PF26251">
    <property type="entry name" value="TPR_TRAPPC9-Trs120"/>
    <property type="match status" value="1"/>
</dbReference>
<feature type="domain" description="Trs120/TRAPPC9 TPR region" evidence="5">
    <location>
        <begin position="461"/>
        <end position="785"/>
    </location>
</feature>
<evidence type="ECO:0000259" key="4">
    <source>
        <dbReference type="Pfam" id="PF08626"/>
    </source>
</evidence>
<evidence type="ECO:0000313" key="10">
    <source>
        <dbReference type="Proteomes" id="UP001140560"/>
    </source>
</evidence>
<evidence type="ECO:0000313" key="9">
    <source>
        <dbReference type="EMBL" id="KAJ4369944.1"/>
    </source>
</evidence>
<dbReference type="InterPro" id="IPR058565">
    <property type="entry name" value="Ig_TRAPPC9_Trs120_1st"/>
</dbReference>
<dbReference type="Pfam" id="PF26254">
    <property type="entry name" value="Ig_TRAPPC9-Trs120_1st"/>
    <property type="match status" value="1"/>
</dbReference>
<dbReference type="PANTHER" id="PTHR21512:SF5">
    <property type="entry name" value="TRAFFICKING PROTEIN PARTICLE COMPLEX SUBUNIT 9"/>
    <property type="match status" value="1"/>
</dbReference>
<feature type="region of interest" description="Disordered" evidence="3">
    <location>
        <begin position="314"/>
        <end position="349"/>
    </location>
</feature>
<dbReference type="InterPro" id="IPR058567">
    <property type="entry name" value="Ig_TRAPPC9_Trs120_3rd"/>
</dbReference>
<feature type="domain" description="Trs120/TRAPPC9 first Ig-like" evidence="6">
    <location>
        <begin position="799"/>
        <end position="988"/>
    </location>
</feature>
<feature type="region of interest" description="Disordered" evidence="3">
    <location>
        <begin position="237"/>
        <end position="302"/>
    </location>
</feature>
<dbReference type="InterPro" id="IPR058564">
    <property type="entry name" value="TPR_TRAPPC9_Trs120"/>
</dbReference>
<reference evidence="9" key="1">
    <citation type="submission" date="2022-10" db="EMBL/GenBank/DDBJ databases">
        <title>Tapping the CABI collections for fungal endophytes: first genome assemblies for Collariella, Neodidymelliopsis, Ascochyta clinopodiicola, Didymella pomorum, Didymosphaeria variabile, Neocosmospora piperis and Neocucurbitaria cava.</title>
        <authorList>
            <person name="Hill R."/>
        </authorList>
    </citation>
    <scope>NUCLEOTIDE SEQUENCE</scope>
    <source>
        <strain evidence="9">IMI 356814</strain>
    </source>
</reference>
<feature type="domain" description="Trs120/TRAPPC9 N-terminal" evidence="4">
    <location>
        <begin position="5"/>
        <end position="421"/>
    </location>
</feature>
<evidence type="ECO:0000259" key="5">
    <source>
        <dbReference type="Pfam" id="PF26251"/>
    </source>
</evidence>
<feature type="compositionally biased region" description="Polar residues" evidence="3">
    <location>
        <begin position="288"/>
        <end position="299"/>
    </location>
</feature>
<dbReference type="Pfam" id="PF08626">
    <property type="entry name" value="TRAPPC9-Trs120"/>
    <property type="match status" value="1"/>
</dbReference>